<dbReference type="Gene3D" id="6.10.340.10">
    <property type="match status" value="1"/>
</dbReference>
<evidence type="ECO:0000256" key="8">
    <source>
        <dbReference type="SAM" id="Phobius"/>
    </source>
</evidence>
<protein>
    <recommendedName>
        <fullName evidence="3">histidine kinase</fullName>
        <ecNumber evidence="3">2.7.13.3</ecNumber>
    </recommendedName>
</protein>
<dbReference type="SMART" id="SM00304">
    <property type="entry name" value="HAMP"/>
    <property type="match status" value="1"/>
</dbReference>
<dbReference type="Pfam" id="PF00672">
    <property type="entry name" value="HAMP"/>
    <property type="match status" value="1"/>
</dbReference>
<dbReference type="InterPro" id="IPR003594">
    <property type="entry name" value="HATPase_dom"/>
</dbReference>
<evidence type="ECO:0000256" key="7">
    <source>
        <dbReference type="SAM" id="Coils"/>
    </source>
</evidence>
<keyword evidence="8" id="KW-1133">Transmembrane helix</keyword>
<dbReference type="Pfam" id="PF02518">
    <property type="entry name" value="HATPase_c"/>
    <property type="match status" value="1"/>
</dbReference>
<evidence type="ECO:0000256" key="6">
    <source>
        <dbReference type="ARBA" id="ARBA00022777"/>
    </source>
</evidence>
<accession>A0ABY8WWK2</accession>
<keyword evidence="5" id="KW-0808">Transferase</keyword>
<keyword evidence="4" id="KW-0597">Phosphoprotein</keyword>
<evidence type="ECO:0000259" key="9">
    <source>
        <dbReference type="SMART" id="SM00304"/>
    </source>
</evidence>
<dbReference type="InterPro" id="IPR036890">
    <property type="entry name" value="HATPase_C_sf"/>
</dbReference>
<evidence type="ECO:0000256" key="4">
    <source>
        <dbReference type="ARBA" id="ARBA00022553"/>
    </source>
</evidence>
<keyword evidence="13" id="KW-1185">Reference proteome</keyword>
<dbReference type="Pfam" id="PF00512">
    <property type="entry name" value="HisKA"/>
    <property type="match status" value="1"/>
</dbReference>
<dbReference type="SMART" id="SM00387">
    <property type="entry name" value="HATPase_c"/>
    <property type="match status" value="1"/>
</dbReference>
<feature type="domain" description="Histidine kinase/HSP90-like ATPase" evidence="10">
    <location>
        <begin position="353"/>
        <end position="461"/>
    </location>
</feature>
<keyword evidence="8" id="KW-0472">Membrane</keyword>
<dbReference type="SMART" id="SM00388">
    <property type="entry name" value="HisKA"/>
    <property type="match status" value="1"/>
</dbReference>
<evidence type="ECO:0000259" key="10">
    <source>
        <dbReference type="SMART" id="SM00387"/>
    </source>
</evidence>
<dbReference type="PANTHER" id="PTHR45453:SF3">
    <property type="entry name" value="HISTIDINE KINASE"/>
    <property type="match status" value="1"/>
</dbReference>
<evidence type="ECO:0000256" key="5">
    <source>
        <dbReference type="ARBA" id="ARBA00022679"/>
    </source>
</evidence>
<feature type="transmembrane region" description="Helical" evidence="8">
    <location>
        <begin position="156"/>
        <end position="176"/>
    </location>
</feature>
<feature type="transmembrane region" description="Helical" evidence="8">
    <location>
        <begin position="12"/>
        <end position="33"/>
    </location>
</feature>
<organism evidence="12 13">
    <name type="scientific">Candidatus Southlakia epibionticum</name>
    <dbReference type="NCBI Taxonomy" id="3043284"/>
    <lineage>
        <taxon>Bacteria</taxon>
        <taxon>Candidatus Saccharimonadota</taxon>
        <taxon>Candidatus Saccharimonadia</taxon>
        <taxon>Candidatus Saccharimonadales</taxon>
        <taxon>Candidatus Saccharimonadaceae</taxon>
        <taxon>Candidatus Southlakia</taxon>
    </lineage>
</organism>
<reference evidence="12 13" key="1">
    <citation type="journal article" date="2023" name="Cell">
        <title>Genetic manipulation of Patescibacteria provides mechanistic insights into microbial dark matter and the epibiotic lifestyle.</title>
        <authorList>
            <person name="Wang Y."/>
            <person name="Gallagher L.A."/>
            <person name="Andrade P.A."/>
            <person name="Liu A."/>
            <person name="Humphreys I.R."/>
            <person name="Turkarslan S."/>
            <person name="Cutler K.J."/>
            <person name="Arrieta-Ortiz M.L."/>
            <person name="Li Y."/>
            <person name="Radey M.C."/>
            <person name="McLean J.S."/>
            <person name="Cong Q."/>
            <person name="Baker D."/>
            <person name="Baliga N.S."/>
            <person name="Peterson S.B."/>
            <person name="Mougous J.D."/>
        </authorList>
    </citation>
    <scope>NUCLEOTIDE SEQUENCE [LARGE SCALE GENOMIC DNA]</scope>
    <source>
        <strain evidence="12 13">ML1</strain>
    </source>
</reference>
<name>A0ABY8WWK2_9BACT</name>
<dbReference type="SUPFAM" id="SSF47384">
    <property type="entry name" value="Homodimeric domain of signal transducing histidine kinase"/>
    <property type="match status" value="1"/>
</dbReference>
<dbReference type="SUPFAM" id="SSF158472">
    <property type="entry name" value="HAMP domain-like"/>
    <property type="match status" value="1"/>
</dbReference>
<feature type="coiled-coil region" evidence="7">
    <location>
        <begin position="214"/>
        <end position="244"/>
    </location>
</feature>
<comment type="catalytic activity">
    <reaction evidence="1">
        <text>ATP + protein L-histidine = ADP + protein N-phospho-L-histidine.</text>
        <dbReference type="EC" id="2.7.13.3"/>
    </reaction>
</comment>
<sequence length="475" mass="52989">MKRLTLFPKTFLASISMLAAMIVIAHGLIYLLMPAVYLQQKQQTAEAQVADLSRQLRGQSADTMRQTARSFALRHNVTITLTIDGRDETFQGFQAVNIIAEQPIDASLVTIAGEQIDPASIIIKTTTVRGSAGMVGAKLLTDVESVNQAKAATLRILPYTMTASLLVALVFSYCYSRFITRPIRRMAKVTTAMQQLQPGAHYIGKGRDEIAVLGNNVNRLYDNLRRTIQSLERENAHITRLEKEKLAFLHAASHELKTPLASLRIMLENMQLGVTPAAERERQLAESLATVDRLAAMVQDTLRASQTAEQAVARQKTLRVDQLVERVIDDYRLLASARRLAFAVDLAPLKVRANPDMLRRVLSNVISNAVRYSDRGSAISIRIQHDALSITNQCKPLSTHECARAFEPFYRLRQGRGEANEVGSGIGLYTVKLLLDARGWSYQFTPVKDGMRFTIDFSLEYQDAAERRATRTNKS</sequence>
<evidence type="ECO:0000313" key="13">
    <source>
        <dbReference type="Proteomes" id="UP001177295"/>
    </source>
</evidence>
<dbReference type="GO" id="GO:0016301">
    <property type="term" value="F:kinase activity"/>
    <property type="evidence" value="ECO:0007669"/>
    <property type="project" value="UniProtKB-KW"/>
</dbReference>
<dbReference type="Gene3D" id="3.30.565.10">
    <property type="entry name" value="Histidine kinase-like ATPase, C-terminal domain"/>
    <property type="match status" value="1"/>
</dbReference>
<evidence type="ECO:0000256" key="3">
    <source>
        <dbReference type="ARBA" id="ARBA00012438"/>
    </source>
</evidence>
<dbReference type="SUPFAM" id="SSF55874">
    <property type="entry name" value="ATPase domain of HSP90 chaperone/DNA topoisomerase II/histidine kinase"/>
    <property type="match status" value="1"/>
</dbReference>
<evidence type="ECO:0000259" key="11">
    <source>
        <dbReference type="SMART" id="SM00388"/>
    </source>
</evidence>
<dbReference type="EC" id="2.7.13.3" evidence="3"/>
<dbReference type="CDD" id="cd06225">
    <property type="entry name" value="HAMP"/>
    <property type="match status" value="1"/>
</dbReference>
<dbReference type="InterPro" id="IPR036097">
    <property type="entry name" value="HisK_dim/P_sf"/>
</dbReference>
<proteinExistence type="predicted"/>
<keyword evidence="8" id="KW-0812">Transmembrane</keyword>
<comment type="subcellular location">
    <subcellularLocation>
        <location evidence="2">Membrane</location>
    </subcellularLocation>
</comment>
<dbReference type="CDD" id="cd00082">
    <property type="entry name" value="HisKA"/>
    <property type="match status" value="1"/>
</dbReference>
<feature type="domain" description="HAMP" evidence="9">
    <location>
        <begin position="177"/>
        <end position="229"/>
    </location>
</feature>
<keyword evidence="7" id="KW-0175">Coiled coil</keyword>
<dbReference type="InterPro" id="IPR050351">
    <property type="entry name" value="BphY/WalK/GraS-like"/>
</dbReference>
<dbReference type="Gene3D" id="1.10.287.130">
    <property type="match status" value="1"/>
</dbReference>
<gene>
    <name evidence="12" type="ORF">SEML1_0388</name>
</gene>
<evidence type="ECO:0000313" key="12">
    <source>
        <dbReference type="EMBL" id="WIO46014.1"/>
    </source>
</evidence>
<dbReference type="InterPro" id="IPR003661">
    <property type="entry name" value="HisK_dim/P_dom"/>
</dbReference>
<dbReference type="RefSeq" id="WP_376754373.1">
    <property type="nucleotide sequence ID" value="NZ_CP124550.1"/>
</dbReference>
<dbReference type="PANTHER" id="PTHR45453">
    <property type="entry name" value="PHOSPHATE REGULON SENSOR PROTEIN PHOR"/>
    <property type="match status" value="1"/>
</dbReference>
<dbReference type="EMBL" id="CP124550">
    <property type="protein sequence ID" value="WIO46014.1"/>
    <property type="molecule type" value="Genomic_DNA"/>
</dbReference>
<dbReference type="Proteomes" id="UP001177295">
    <property type="component" value="Chromosome"/>
</dbReference>
<feature type="domain" description="Signal transduction histidine kinase dimerisation/phosphoacceptor" evidence="11">
    <location>
        <begin position="244"/>
        <end position="310"/>
    </location>
</feature>
<evidence type="ECO:0000256" key="1">
    <source>
        <dbReference type="ARBA" id="ARBA00000085"/>
    </source>
</evidence>
<evidence type="ECO:0000256" key="2">
    <source>
        <dbReference type="ARBA" id="ARBA00004370"/>
    </source>
</evidence>
<keyword evidence="6 12" id="KW-0418">Kinase</keyword>
<dbReference type="InterPro" id="IPR003660">
    <property type="entry name" value="HAMP_dom"/>
</dbReference>